<evidence type="ECO:0000313" key="3">
    <source>
        <dbReference type="Proteomes" id="UP000694421"/>
    </source>
</evidence>
<organism evidence="2 3">
    <name type="scientific">Salvator merianae</name>
    <name type="common">Argentine black and white tegu</name>
    <name type="synonym">Tupinambis merianae</name>
    <dbReference type="NCBI Taxonomy" id="96440"/>
    <lineage>
        <taxon>Eukaryota</taxon>
        <taxon>Metazoa</taxon>
        <taxon>Chordata</taxon>
        <taxon>Craniata</taxon>
        <taxon>Vertebrata</taxon>
        <taxon>Euteleostomi</taxon>
        <taxon>Lepidosauria</taxon>
        <taxon>Squamata</taxon>
        <taxon>Bifurcata</taxon>
        <taxon>Unidentata</taxon>
        <taxon>Episquamata</taxon>
        <taxon>Laterata</taxon>
        <taxon>Teiioidea</taxon>
        <taxon>Teiidae</taxon>
        <taxon>Salvator</taxon>
    </lineage>
</organism>
<reference evidence="2" key="2">
    <citation type="submission" date="2025-09" db="UniProtKB">
        <authorList>
            <consortium name="Ensembl"/>
        </authorList>
    </citation>
    <scope>IDENTIFICATION</scope>
</reference>
<name>A0A8D0C1V2_SALMN</name>
<dbReference type="AlphaFoldDB" id="A0A8D0C1V2"/>
<keyword evidence="3" id="KW-1185">Reference proteome</keyword>
<dbReference type="PANTHER" id="PTHR31195:SF2">
    <property type="entry name" value="GEO02494P1"/>
    <property type="match status" value="1"/>
</dbReference>
<sequence length="124" mass="14028">MLTNPAKPAALIMFFPLSVTMDPWIPAQPTPHLTPQMVVLKKADLTAEEVMKKKKKRLRKLLRDGKIVFRKPPMHSSEEKYSGLTGSSSMKKKELKKISPATQGTTKQVKNNSLLLFDEDESDY</sequence>
<proteinExistence type="predicted"/>
<feature type="region of interest" description="Disordered" evidence="1">
    <location>
        <begin position="72"/>
        <end position="112"/>
    </location>
</feature>
<dbReference type="InterPro" id="IPR040219">
    <property type="entry name" value="KIAA1143-like"/>
</dbReference>
<protein>
    <submittedName>
        <fullName evidence="2">Uncharacterized protein</fullName>
    </submittedName>
</protein>
<accession>A0A8D0C1V2</accession>
<dbReference type="Ensembl" id="ENSSMRT00000015121.1">
    <property type="protein sequence ID" value="ENSSMRP00000012979.1"/>
    <property type="gene ID" value="ENSSMRG00000010114.1"/>
</dbReference>
<evidence type="ECO:0000313" key="2">
    <source>
        <dbReference type="Ensembl" id="ENSSMRP00000012979.1"/>
    </source>
</evidence>
<dbReference type="PANTHER" id="PTHR31195">
    <property type="entry name" value="GEO02494P1"/>
    <property type="match status" value="1"/>
</dbReference>
<evidence type="ECO:0000256" key="1">
    <source>
        <dbReference type="SAM" id="MobiDB-lite"/>
    </source>
</evidence>
<feature type="compositionally biased region" description="Polar residues" evidence="1">
    <location>
        <begin position="100"/>
        <end position="112"/>
    </location>
</feature>
<reference evidence="2" key="1">
    <citation type="submission" date="2025-08" db="UniProtKB">
        <authorList>
            <consortium name="Ensembl"/>
        </authorList>
    </citation>
    <scope>IDENTIFICATION</scope>
</reference>
<dbReference type="Proteomes" id="UP000694421">
    <property type="component" value="Unplaced"/>
</dbReference>